<proteinExistence type="predicted"/>
<dbReference type="Proteomes" id="UP001208570">
    <property type="component" value="Unassembled WGS sequence"/>
</dbReference>
<dbReference type="EMBL" id="JAODUP010001263">
    <property type="protein sequence ID" value="KAK2140735.1"/>
    <property type="molecule type" value="Genomic_DNA"/>
</dbReference>
<keyword evidence="1" id="KW-0472">Membrane</keyword>
<dbReference type="AlphaFoldDB" id="A0AAD9IVA6"/>
<evidence type="ECO:0000256" key="1">
    <source>
        <dbReference type="SAM" id="Phobius"/>
    </source>
</evidence>
<sequence length="136" mass="14276">MAEFKDASLWMKLAFLFSTIATIIDLHGFSAGIVDGHNDVRAAMVIGFLCLLVAFVLAICLIFLDELKGNKAALICFIIFALLAGLALVVGVAMWGYNGNNYGGLSTYPAMLLCSSGLLALLAGIFGILEVAGVKG</sequence>
<gene>
    <name evidence="2" type="ORF">LSH36_1263g00000</name>
</gene>
<name>A0AAD9IVA6_9ANNE</name>
<feature type="transmembrane region" description="Helical" evidence="1">
    <location>
        <begin position="108"/>
        <end position="129"/>
    </location>
</feature>
<organism evidence="2 3">
    <name type="scientific">Paralvinella palmiformis</name>
    <dbReference type="NCBI Taxonomy" id="53620"/>
    <lineage>
        <taxon>Eukaryota</taxon>
        <taxon>Metazoa</taxon>
        <taxon>Spiralia</taxon>
        <taxon>Lophotrochozoa</taxon>
        <taxon>Annelida</taxon>
        <taxon>Polychaeta</taxon>
        <taxon>Sedentaria</taxon>
        <taxon>Canalipalpata</taxon>
        <taxon>Terebellida</taxon>
        <taxon>Terebelliformia</taxon>
        <taxon>Alvinellidae</taxon>
        <taxon>Paralvinella</taxon>
    </lineage>
</organism>
<keyword evidence="1" id="KW-1133">Transmembrane helix</keyword>
<feature type="transmembrane region" description="Helical" evidence="1">
    <location>
        <begin position="73"/>
        <end position="96"/>
    </location>
</feature>
<evidence type="ECO:0000313" key="2">
    <source>
        <dbReference type="EMBL" id="KAK2140735.1"/>
    </source>
</evidence>
<protein>
    <submittedName>
        <fullName evidence="2">Uncharacterized protein</fullName>
    </submittedName>
</protein>
<keyword evidence="1" id="KW-0812">Transmembrane</keyword>
<reference evidence="2" key="1">
    <citation type="journal article" date="2023" name="Mol. Biol. Evol.">
        <title>Third-Generation Sequencing Reveals the Adaptive Role of the Epigenome in Three Deep-Sea Polychaetes.</title>
        <authorList>
            <person name="Perez M."/>
            <person name="Aroh O."/>
            <person name="Sun Y."/>
            <person name="Lan Y."/>
            <person name="Juniper S.K."/>
            <person name="Young C.R."/>
            <person name="Angers B."/>
            <person name="Qian P.Y."/>
        </authorList>
    </citation>
    <scope>NUCLEOTIDE SEQUENCE</scope>
    <source>
        <strain evidence="2">P08H-3</strain>
    </source>
</reference>
<evidence type="ECO:0000313" key="3">
    <source>
        <dbReference type="Proteomes" id="UP001208570"/>
    </source>
</evidence>
<accession>A0AAD9IVA6</accession>
<comment type="caution">
    <text evidence="2">The sequence shown here is derived from an EMBL/GenBank/DDBJ whole genome shotgun (WGS) entry which is preliminary data.</text>
</comment>
<feature type="transmembrane region" description="Helical" evidence="1">
    <location>
        <begin position="42"/>
        <end position="64"/>
    </location>
</feature>
<keyword evidence="3" id="KW-1185">Reference proteome</keyword>